<proteinExistence type="predicted"/>
<geneLocation type="plasmid" evidence="1">
    <name>p2_L200901116</name>
</geneLocation>
<name>M6V6M3_9LEPT</name>
<protein>
    <recommendedName>
        <fullName evidence="2">Peptidase C39-like domain-containing protein</fullName>
    </recommendedName>
</protein>
<keyword evidence="1" id="KW-0614">Plasmid</keyword>
<dbReference type="RefSeq" id="WP_002745910.1">
    <property type="nucleotide sequence ID" value="NZ_MF974398.1"/>
</dbReference>
<evidence type="ECO:0000313" key="1">
    <source>
        <dbReference type="EMBL" id="AVH81544.1"/>
    </source>
</evidence>
<reference evidence="1" key="1">
    <citation type="journal article" date="2018" name="Sci. Rep.">
        <title>Characterization of LE3 and LE4, the only lytic phages known to infect the spirochete Leptospira.</title>
        <authorList>
            <person name="Schiettekatte O."/>
            <person name="Vincent A.T."/>
            <person name="Malosse C."/>
            <person name="Lechat P."/>
            <person name="Chamot-Rooke J."/>
            <person name="Veyrier F.J."/>
            <person name="Picardeau M."/>
            <person name="Bourhy P."/>
        </authorList>
    </citation>
    <scope>NUCLEOTIDE SEQUENCE</scope>
    <source>
        <plasmid evidence="1">p2_L200901116</plasmid>
    </source>
</reference>
<dbReference type="EMBL" id="MF974398">
    <property type="protein sequence ID" value="AVH81544.1"/>
    <property type="molecule type" value="Genomic_DNA"/>
</dbReference>
<sequence length="231" mass="26396">MIQEGLRKIEKEKYNLTKNDFVLNEAWHYTQKDNRNIDGSSNMVYTKEWRRFNQCFISSGTAFINKLLDSLIKSGLDYKASGRIDELSYLIRVGEYNTGESVENNKRFFWEQHRKFLNQVLSGAFPDASPIPCVDYSKVGIKSLNKLAYAILLERQPMAGIHLGNGGGHIITIIGYRVDQSGKIIGLWVSDPAGIYTEGYSKPLDGFMSYLPEKVFKDIFRTDTHMMDLAK</sequence>
<dbReference type="AlphaFoldDB" id="M6V6M3"/>
<evidence type="ECO:0008006" key="2">
    <source>
        <dbReference type="Google" id="ProtNLM"/>
    </source>
</evidence>
<accession>M6V6M3</accession>
<organism evidence="1">
    <name type="scientific">Leptospira mayottensis 200901116</name>
    <dbReference type="NCBI Taxonomy" id="1192864"/>
    <lineage>
        <taxon>Bacteria</taxon>
        <taxon>Pseudomonadati</taxon>
        <taxon>Spirochaetota</taxon>
        <taxon>Spirochaetia</taxon>
        <taxon>Leptospirales</taxon>
        <taxon>Leptospiraceae</taxon>
        <taxon>Leptospira</taxon>
    </lineage>
</organism>